<evidence type="ECO:0000259" key="7">
    <source>
        <dbReference type="PROSITE" id="PS50888"/>
    </source>
</evidence>
<evidence type="ECO:0000256" key="4">
    <source>
        <dbReference type="ARBA" id="ARBA00023242"/>
    </source>
</evidence>
<keyword evidence="4" id="KW-0539">Nucleus</keyword>
<evidence type="ECO:0000256" key="2">
    <source>
        <dbReference type="ARBA" id="ARBA00023015"/>
    </source>
</evidence>
<feature type="compositionally biased region" description="Basic and acidic residues" evidence="5">
    <location>
        <begin position="497"/>
        <end position="512"/>
    </location>
</feature>
<dbReference type="Pfam" id="PF23518">
    <property type="entry name" value="WW_2"/>
    <property type="match status" value="1"/>
</dbReference>
<keyword evidence="6" id="KW-1133">Transmembrane helix</keyword>
<dbReference type="EMBL" id="CAJPDT010000086">
    <property type="protein sequence ID" value="CAF9935823.1"/>
    <property type="molecule type" value="Genomic_DNA"/>
</dbReference>
<feature type="transmembrane region" description="Helical" evidence="6">
    <location>
        <begin position="880"/>
        <end position="899"/>
    </location>
</feature>
<proteinExistence type="predicted"/>
<keyword evidence="6" id="KW-0812">Transmembrane</keyword>
<keyword evidence="6" id="KW-0472">Membrane</keyword>
<feature type="compositionally biased region" description="Polar residues" evidence="5">
    <location>
        <begin position="182"/>
        <end position="191"/>
    </location>
</feature>
<feature type="transmembrane region" description="Helical" evidence="6">
    <location>
        <begin position="846"/>
        <end position="868"/>
    </location>
</feature>
<dbReference type="InterPro" id="IPR036638">
    <property type="entry name" value="HLH_DNA-bd_sf"/>
</dbReference>
<feature type="compositionally biased region" description="Polar residues" evidence="5">
    <location>
        <begin position="82"/>
        <end position="112"/>
    </location>
</feature>
<evidence type="ECO:0000256" key="6">
    <source>
        <dbReference type="SAM" id="Phobius"/>
    </source>
</evidence>
<dbReference type="SMART" id="SM00353">
    <property type="entry name" value="HLH"/>
    <property type="match status" value="1"/>
</dbReference>
<dbReference type="PANTHER" id="PTHR46117">
    <property type="entry name" value="FI24210P1"/>
    <property type="match status" value="1"/>
</dbReference>
<gene>
    <name evidence="8" type="ORF">IMSHALPRED_010363</name>
</gene>
<organism evidence="8 9">
    <name type="scientific">Imshaugia aleurites</name>
    <dbReference type="NCBI Taxonomy" id="172621"/>
    <lineage>
        <taxon>Eukaryota</taxon>
        <taxon>Fungi</taxon>
        <taxon>Dikarya</taxon>
        <taxon>Ascomycota</taxon>
        <taxon>Pezizomycotina</taxon>
        <taxon>Lecanoromycetes</taxon>
        <taxon>OSLEUM clade</taxon>
        <taxon>Lecanoromycetidae</taxon>
        <taxon>Lecanorales</taxon>
        <taxon>Lecanorineae</taxon>
        <taxon>Parmeliaceae</taxon>
        <taxon>Imshaugia</taxon>
    </lineage>
</organism>
<dbReference type="PANTHER" id="PTHR46117:SF3">
    <property type="entry name" value="FI24210P1"/>
    <property type="match status" value="1"/>
</dbReference>
<feature type="region of interest" description="Disordered" evidence="5">
    <location>
        <begin position="459"/>
        <end position="512"/>
    </location>
</feature>
<evidence type="ECO:0000256" key="1">
    <source>
        <dbReference type="ARBA" id="ARBA00004123"/>
    </source>
</evidence>
<dbReference type="InterPro" id="IPR057827">
    <property type="entry name" value="WW_fungi"/>
</dbReference>
<reference evidence="8" key="1">
    <citation type="submission" date="2021-03" db="EMBL/GenBank/DDBJ databases">
        <authorList>
            <person name="Tagirdzhanova G."/>
        </authorList>
    </citation>
    <scope>NUCLEOTIDE SEQUENCE</scope>
</reference>
<dbReference type="GO" id="GO:0005634">
    <property type="term" value="C:nucleus"/>
    <property type="evidence" value="ECO:0007669"/>
    <property type="project" value="UniProtKB-SubCell"/>
</dbReference>
<evidence type="ECO:0000313" key="9">
    <source>
        <dbReference type="Proteomes" id="UP000664534"/>
    </source>
</evidence>
<evidence type="ECO:0000256" key="5">
    <source>
        <dbReference type="SAM" id="MobiDB-lite"/>
    </source>
</evidence>
<dbReference type="AlphaFoldDB" id="A0A8H3G3B9"/>
<feature type="region of interest" description="Disordered" evidence="5">
    <location>
        <begin position="398"/>
        <end position="420"/>
    </location>
</feature>
<dbReference type="GO" id="GO:0046983">
    <property type="term" value="F:protein dimerization activity"/>
    <property type="evidence" value="ECO:0007669"/>
    <property type="project" value="InterPro"/>
</dbReference>
<comment type="subcellular location">
    <subcellularLocation>
        <location evidence="1">Nucleus</location>
    </subcellularLocation>
</comment>
<dbReference type="PROSITE" id="PS50888">
    <property type="entry name" value="BHLH"/>
    <property type="match status" value="1"/>
</dbReference>
<feature type="region of interest" description="Disordered" evidence="5">
    <location>
        <begin position="1"/>
        <end position="112"/>
    </location>
</feature>
<name>A0A8H3G3B9_9LECA</name>
<dbReference type="SUPFAM" id="SSF47459">
    <property type="entry name" value="HLH, helix-loop-helix DNA-binding domain"/>
    <property type="match status" value="1"/>
</dbReference>
<dbReference type="Gene3D" id="4.10.280.10">
    <property type="entry name" value="Helix-loop-helix DNA-binding domain"/>
    <property type="match status" value="1"/>
</dbReference>
<protein>
    <recommendedName>
        <fullName evidence="7">BHLH domain-containing protein</fullName>
    </recommendedName>
</protein>
<dbReference type="CDD" id="cd11387">
    <property type="entry name" value="bHLHzip_USF_MITF"/>
    <property type="match status" value="1"/>
</dbReference>
<dbReference type="GO" id="GO:0000978">
    <property type="term" value="F:RNA polymerase II cis-regulatory region sequence-specific DNA binding"/>
    <property type="evidence" value="ECO:0007669"/>
    <property type="project" value="TreeGrafter"/>
</dbReference>
<feature type="compositionally biased region" description="Polar residues" evidence="5">
    <location>
        <begin position="1"/>
        <end position="11"/>
    </location>
</feature>
<comment type="caution">
    <text evidence="8">The sequence shown here is derived from an EMBL/GenBank/DDBJ whole genome shotgun (WGS) entry which is preliminary data.</text>
</comment>
<keyword evidence="9" id="KW-1185">Reference proteome</keyword>
<dbReference type="InterPro" id="IPR011598">
    <property type="entry name" value="bHLH_dom"/>
</dbReference>
<dbReference type="OrthoDB" id="5424810at2759"/>
<feature type="domain" description="BHLH" evidence="7">
    <location>
        <begin position="198"/>
        <end position="267"/>
    </location>
</feature>
<evidence type="ECO:0000256" key="3">
    <source>
        <dbReference type="ARBA" id="ARBA00023163"/>
    </source>
</evidence>
<dbReference type="Pfam" id="PF00010">
    <property type="entry name" value="HLH"/>
    <property type="match status" value="1"/>
</dbReference>
<sequence length="905" mass="103449">MSHNQGVQPAVSNKEELDVVSEGPREKKKSRSRGLAKQARKLKNVFKRQEMEVQESSARLGQHHGIQEQPLHETQIEENMPEHSQSSTENLPASSNEQSHSVYGNALESSPTQEPIHIASASIYSGISNQDSKRPEEPAQLDGVDPSSVPPPSQTNQDFDSTFSLPSSLILRSIPIPLQQQYSEPNQPHISQETKRRRRRESHNLVERRRRDKINELLQQLSGLVPLRRFKDYNAKVPRFERTEESLERGPSKGDILNESVNWTRDLMWALYRKIQQQDKAKEYIDWLGGTWPFESNEDETRLRNEVIDAFDANGKISISPRPWDSEINAKRPERFESLGGAINAKGANHSEPALRPKASRGSLISFSGSVHSFTSLTYRSTSGEIMTEHVQNVSNLETKLAPRNDGSKQSIAGADKEQEEDAFWIPRTAPDGRLFYFNTLTGVSKNVITQTFATSQTYEELDNAPSPGRDQDGAPIPDKQSPRLTPESHTSLDALDGSHRDENSPGNSHRLDEADTLVKDHLADVKDLSVQNQTHLPIAAKLEEKARLRRIRVHEDSSFWPRSSIASSSSHQGLVESDPRVTYLENKLVRLRWKCSCDHPFQMDVLEHEKGAALAAIQELDQSNRARDESSGPLRRLFMFLIRMGFLLHIFSDQREMDEILPTTNPLPTKADDMIQTRLNPADPDPERYVCVCFPGMTYKKYLHHVDVNETIDDQHLFAAMQKKYHDWKPFWRRIFTLRTLVRVEYFEFKIYYSNLVTIKDDWRDRFPQGHDPGEWSYNPTSRDMTPYLIDDVLTHYVHSPQCAKAGKYFWNRIPKKVFCKLECPNDKPFKVGWGLYFVEEFSQFYLMLVLVPVLAAGIALAIWYCIWFHKSFADGATVVSGFAAVVMYLFSVAQGWYKQKGAL</sequence>
<keyword evidence="3" id="KW-0804">Transcription</keyword>
<keyword evidence="2" id="KW-0805">Transcription regulation</keyword>
<feature type="region of interest" description="Disordered" evidence="5">
    <location>
        <begin position="177"/>
        <end position="207"/>
    </location>
</feature>
<feature type="compositionally biased region" description="Basic residues" evidence="5">
    <location>
        <begin position="26"/>
        <end position="46"/>
    </location>
</feature>
<feature type="region of interest" description="Disordered" evidence="5">
    <location>
        <begin position="128"/>
        <end position="162"/>
    </location>
</feature>
<dbReference type="InterPro" id="IPR051732">
    <property type="entry name" value="USF"/>
</dbReference>
<evidence type="ECO:0000313" key="8">
    <source>
        <dbReference type="EMBL" id="CAF9935823.1"/>
    </source>
</evidence>
<accession>A0A8H3G3B9</accession>
<dbReference type="Proteomes" id="UP000664534">
    <property type="component" value="Unassembled WGS sequence"/>
</dbReference>
<dbReference type="GO" id="GO:0000981">
    <property type="term" value="F:DNA-binding transcription factor activity, RNA polymerase II-specific"/>
    <property type="evidence" value="ECO:0007669"/>
    <property type="project" value="TreeGrafter"/>
</dbReference>